<dbReference type="OrthoDB" id="2369808at2"/>
<feature type="domain" description="GGDEF" evidence="4">
    <location>
        <begin position="293"/>
        <end position="425"/>
    </location>
</feature>
<dbReference type="GO" id="GO:0052621">
    <property type="term" value="F:diguanylate cyclase activity"/>
    <property type="evidence" value="ECO:0007669"/>
    <property type="project" value="TreeGrafter"/>
</dbReference>
<dbReference type="EMBL" id="QGGL01000016">
    <property type="protein sequence ID" value="PWK07948.1"/>
    <property type="molecule type" value="Genomic_DNA"/>
</dbReference>
<name>A0A316DS24_9BACL</name>
<evidence type="ECO:0000313" key="6">
    <source>
        <dbReference type="EMBL" id="PWK07948.1"/>
    </source>
</evidence>
<dbReference type="RefSeq" id="WP_109690550.1">
    <property type="nucleotide sequence ID" value="NZ_QGGL01000016.1"/>
</dbReference>
<dbReference type="PANTHER" id="PTHR45138:SF9">
    <property type="entry name" value="DIGUANYLATE CYCLASE DGCM-RELATED"/>
    <property type="match status" value="1"/>
</dbReference>
<protein>
    <submittedName>
        <fullName evidence="6">Diguanylate cyclase (GGDEF)-like protein</fullName>
    </submittedName>
</protein>
<evidence type="ECO:0000256" key="2">
    <source>
        <dbReference type="PROSITE-ProRule" id="PRU00169"/>
    </source>
</evidence>
<feature type="domain" description="Response regulatory" evidence="3">
    <location>
        <begin position="137"/>
        <end position="253"/>
    </location>
</feature>
<evidence type="ECO:0000259" key="3">
    <source>
        <dbReference type="PROSITE" id="PS50110"/>
    </source>
</evidence>
<dbReference type="Gene3D" id="3.30.70.270">
    <property type="match status" value="1"/>
</dbReference>
<evidence type="ECO:0000313" key="7">
    <source>
        <dbReference type="Proteomes" id="UP000245634"/>
    </source>
</evidence>
<dbReference type="NCBIfam" id="TIGR00254">
    <property type="entry name" value="GGDEF"/>
    <property type="match status" value="1"/>
</dbReference>
<dbReference type="PROSITE" id="PS50110">
    <property type="entry name" value="RESPONSE_REGULATORY"/>
    <property type="match status" value="1"/>
</dbReference>
<feature type="modified residue" description="Phosphohistidine" evidence="1">
    <location>
        <position position="53"/>
    </location>
</feature>
<dbReference type="Proteomes" id="UP000245634">
    <property type="component" value="Unassembled WGS sequence"/>
</dbReference>
<dbReference type="FunFam" id="3.30.70.270:FF:000001">
    <property type="entry name" value="Diguanylate cyclase domain protein"/>
    <property type="match status" value="1"/>
</dbReference>
<dbReference type="GO" id="GO:0000160">
    <property type="term" value="P:phosphorelay signal transduction system"/>
    <property type="evidence" value="ECO:0007669"/>
    <property type="project" value="InterPro"/>
</dbReference>
<feature type="modified residue" description="4-aspartylphosphate" evidence="2">
    <location>
        <position position="186"/>
    </location>
</feature>
<accession>A0A316DS24</accession>
<dbReference type="InterPro" id="IPR008207">
    <property type="entry name" value="Sig_transdc_His_kin_Hpt_dom"/>
</dbReference>
<feature type="domain" description="HPt" evidence="5">
    <location>
        <begin position="7"/>
        <end position="111"/>
    </location>
</feature>
<gene>
    <name evidence="6" type="ORF">C7459_116107</name>
</gene>
<dbReference type="InterPro" id="IPR000160">
    <property type="entry name" value="GGDEF_dom"/>
</dbReference>
<sequence length="425" mass="48891">MSKSERIKKLVEAGRSKYIVELDRQITTLEGTLASLGQSYDSGRAQDIYRSAHRLKGSAPTFGLNRVGEIAEHLTELWEWSNQSPESGADRALTSILSETHTHLIRLKIEYEIARNQADLTVRESLWERESIAKPGRLLLIDDDSLLRSYLAEQFQVYGYEVDEAEDVAEAKRKLYDQPYDLLLLDLMMYPQSGYEMFKFLKEDPTMRWLPLIVLSGREDLKDKVRCLRSGADDYVTKPFQFEELEARVYNVISRARQFESMAFRDGLTGVFNRRYFDHQLLLELEWSIRDDEAISLAFIDIDNFKAINDSYGHQSGDMVLQGLAKILQSNLRPTDLLARYGGEEFVVLMPRTEGDQAKLVIERVLSVVRSETVASTTENQFRITFSSGIAEWRLGMSHAEMLRRADEAMYQAKLEGRNRVICHS</sequence>
<dbReference type="Gene3D" id="3.40.50.2300">
    <property type="match status" value="1"/>
</dbReference>
<comment type="caution">
    <text evidence="6">The sequence shown here is derived from an EMBL/GenBank/DDBJ whole genome shotgun (WGS) entry which is preliminary data.</text>
</comment>
<dbReference type="PROSITE" id="PS50887">
    <property type="entry name" value="GGDEF"/>
    <property type="match status" value="1"/>
</dbReference>
<evidence type="ECO:0000259" key="5">
    <source>
        <dbReference type="PROSITE" id="PS50894"/>
    </source>
</evidence>
<keyword evidence="7" id="KW-1185">Reference proteome</keyword>
<dbReference type="Pfam" id="PF00990">
    <property type="entry name" value="GGDEF"/>
    <property type="match status" value="1"/>
</dbReference>
<evidence type="ECO:0000256" key="1">
    <source>
        <dbReference type="PROSITE-ProRule" id="PRU00110"/>
    </source>
</evidence>
<keyword evidence="2" id="KW-0597">Phosphoprotein</keyword>
<dbReference type="InterPro" id="IPR011006">
    <property type="entry name" value="CheY-like_superfamily"/>
</dbReference>
<dbReference type="InterPro" id="IPR050469">
    <property type="entry name" value="Diguanylate_Cyclase"/>
</dbReference>
<dbReference type="SMART" id="SM00073">
    <property type="entry name" value="HPT"/>
    <property type="match status" value="1"/>
</dbReference>
<dbReference type="CDD" id="cd00088">
    <property type="entry name" value="HPT"/>
    <property type="match status" value="1"/>
</dbReference>
<dbReference type="Pfam" id="PF00072">
    <property type="entry name" value="Response_reg"/>
    <property type="match status" value="1"/>
</dbReference>
<proteinExistence type="predicted"/>
<dbReference type="InterPro" id="IPR036641">
    <property type="entry name" value="HPT_dom_sf"/>
</dbReference>
<dbReference type="InterPro" id="IPR043128">
    <property type="entry name" value="Rev_trsase/Diguanyl_cyclase"/>
</dbReference>
<dbReference type="InterPro" id="IPR029787">
    <property type="entry name" value="Nucleotide_cyclase"/>
</dbReference>
<organism evidence="6 7">
    <name type="scientific">Tumebacillus permanentifrigoris</name>
    <dbReference type="NCBI Taxonomy" id="378543"/>
    <lineage>
        <taxon>Bacteria</taxon>
        <taxon>Bacillati</taxon>
        <taxon>Bacillota</taxon>
        <taxon>Bacilli</taxon>
        <taxon>Bacillales</taxon>
        <taxon>Alicyclobacillaceae</taxon>
        <taxon>Tumebacillus</taxon>
    </lineage>
</organism>
<dbReference type="CDD" id="cd01949">
    <property type="entry name" value="GGDEF"/>
    <property type="match status" value="1"/>
</dbReference>
<dbReference type="PANTHER" id="PTHR45138">
    <property type="entry name" value="REGULATORY COMPONENTS OF SENSORY TRANSDUCTION SYSTEM"/>
    <property type="match status" value="1"/>
</dbReference>
<evidence type="ECO:0000259" key="4">
    <source>
        <dbReference type="PROSITE" id="PS50887"/>
    </source>
</evidence>
<dbReference type="Gene3D" id="1.20.120.160">
    <property type="entry name" value="HPT domain"/>
    <property type="match status" value="1"/>
</dbReference>
<dbReference type="Pfam" id="PF01627">
    <property type="entry name" value="Hpt"/>
    <property type="match status" value="1"/>
</dbReference>
<dbReference type="AlphaFoldDB" id="A0A316DS24"/>
<dbReference type="SUPFAM" id="SSF47226">
    <property type="entry name" value="Histidine-containing phosphotransfer domain, HPT domain"/>
    <property type="match status" value="1"/>
</dbReference>
<reference evidence="6 7" key="1">
    <citation type="submission" date="2018-05" db="EMBL/GenBank/DDBJ databases">
        <title>Genomic Encyclopedia of Type Strains, Phase IV (KMG-IV): sequencing the most valuable type-strain genomes for metagenomic binning, comparative biology and taxonomic classification.</title>
        <authorList>
            <person name="Goeker M."/>
        </authorList>
    </citation>
    <scope>NUCLEOTIDE SEQUENCE [LARGE SCALE GENOMIC DNA]</scope>
    <source>
        <strain evidence="6 7">DSM 18773</strain>
    </source>
</reference>
<dbReference type="SUPFAM" id="SSF55073">
    <property type="entry name" value="Nucleotide cyclase"/>
    <property type="match status" value="1"/>
</dbReference>
<dbReference type="SMART" id="SM00448">
    <property type="entry name" value="REC"/>
    <property type="match status" value="1"/>
</dbReference>
<dbReference type="SUPFAM" id="SSF52172">
    <property type="entry name" value="CheY-like"/>
    <property type="match status" value="1"/>
</dbReference>
<dbReference type="InterPro" id="IPR001789">
    <property type="entry name" value="Sig_transdc_resp-reg_receiver"/>
</dbReference>
<dbReference type="SMART" id="SM00267">
    <property type="entry name" value="GGDEF"/>
    <property type="match status" value="1"/>
</dbReference>
<dbReference type="PROSITE" id="PS50894">
    <property type="entry name" value="HPT"/>
    <property type="match status" value="1"/>
</dbReference>